<dbReference type="PANTHER" id="PTHR34568">
    <property type="entry name" value="RRM DOMAIN-CONTAINING PROTEIN"/>
    <property type="match status" value="1"/>
</dbReference>
<feature type="compositionally biased region" description="Basic and acidic residues" evidence="1">
    <location>
        <begin position="193"/>
        <end position="215"/>
    </location>
</feature>
<name>A0A8B7C875_PHODC</name>
<evidence type="ECO:0000259" key="2">
    <source>
        <dbReference type="Pfam" id="PF25896"/>
    </source>
</evidence>
<dbReference type="PANTHER" id="PTHR34568:SF1">
    <property type="entry name" value="DNA BINDING PROTEIN"/>
    <property type="match status" value="1"/>
</dbReference>
<reference evidence="4 5" key="2">
    <citation type="submission" date="2025-04" db="UniProtKB">
        <authorList>
            <consortium name="RefSeq"/>
        </authorList>
    </citation>
    <scope>IDENTIFICATION</scope>
    <source>
        <tissue evidence="4 5">Young leaves</tissue>
    </source>
</reference>
<feature type="compositionally biased region" description="Low complexity" evidence="1">
    <location>
        <begin position="448"/>
        <end position="462"/>
    </location>
</feature>
<feature type="compositionally biased region" description="Basic and acidic residues" evidence="1">
    <location>
        <begin position="433"/>
        <end position="446"/>
    </location>
</feature>
<dbReference type="RefSeq" id="XP_008793668.2">
    <property type="nucleotide sequence ID" value="XM_008795446.4"/>
</dbReference>
<sequence length="494" mass="53702">MQALKASWVGQTFALARRDDYGEKKPRRRRTKEERRKMVESFIKKYRTSNNGSFPSLNLTHKEVGGSFYIVREIVRDIIQENKVLGPGDASLKALNLEAGLEEHASRFTDPGVHLSISSLMHVADHEGMEMSSMVNEHQSEESYELVKSVDEEIIASHANDVSVAEIMHDKSSDHSENSNGSSQYDILVNAQSKKEKIQKPSGSTHDHTGIHEQNDPVPLENSGIHKIGQSHPFHQSVSITSLKNGLILDEKDVEKKSRDVAEATDISAESDVIPKLTGMNVLPEAMISVNSVTSNVSDQLVDHLVSGAQEIFPIASSSINALDLDLSPLETDDLIISQEVLGMQNSEVEVPFMPGNKVPNINSTKSTGTHTSGSVNKEATVVTSMMSQTLVSPGSGSSSTEALPVLQPNDMENTALKTESASSESLAPGMKEISDSECSTKHEDIASSNTDTDTNCSSKSSGKASKELETAEVNPVWATIKAFIDAVIKFWTE</sequence>
<protein>
    <submittedName>
        <fullName evidence="4 5">Uncharacterized protein LOC103709915</fullName>
    </submittedName>
</protein>
<evidence type="ECO:0000256" key="1">
    <source>
        <dbReference type="SAM" id="MobiDB-lite"/>
    </source>
</evidence>
<evidence type="ECO:0000313" key="4">
    <source>
        <dbReference type="RefSeq" id="XP_008793668.2"/>
    </source>
</evidence>
<dbReference type="InterPro" id="IPR058941">
    <property type="entry name" value="HTH_AT3G52170-like"/>
</dbReference>
<dbReference type="OrthoDB" id="787154at2759"/>
<dbReference type="AlphaFoldDB" id="A0A8B7C875"/>
<feature type="domain" description="AT3G52170-like helix-turn-helix" evidence="2">
    <location>
        <begin position="31"/>
        <end position="79"/>
    </location>
</feature>
<dbReference type="InterPro" id="IPR058942">
    <property type="entry name" value="AT3G52170-like"/>
</dbReference>
<reference evidence="3" key="1">
    <citation type="journal article" date="2019" name="Nat. Commun.">
        <title>Genome-wide association mapping of date palm fruit traits.</title>
        <authorList>
            <person name="Hazzouri K.M."/>
            <person name="Gros-Balthazard M."/>
            <person name="Flowers J.M."/>
            <person name="Copetti D."/>
            <person name="Lemansour A."/>
            <person name="Lebrun M."/>
            <person name="Masmoudi K."/>
            <person name="Ferrand S."/>
            <person name="Dhar M.I."/>
            <person name="Fresquez Z.A."/>
            <person name="Rosas U."/>
            <person name="Zhang J."/>
            <person name="Talag J."/>
            <person name="Lee S."/>
            <person name="Kudrna D."/>
            <person name="Powell R.F."/>
            <person name="Leitch I.J."/>
            <person name="Krueger R.R."/>
            <person name="Wing R.A."/>
            <person name="Amiri K.M.A."/>
            <person name="Purugganan M.D."/>
        </authorList>
    </citation>
    <scope>NUCLEOTIDE SEQUENCE [LARGE SCALE GENOMIC DNA]</scope>
    <source>
        <strain evidence="3">cv. Khalas</strain>
    </source>
</reference>
<dbReference type="Proteomes" id="UP000228380">
    <property type="component" value="Chromosome 12"/>
</dbReference>
<feature type="region of interest" description="Disordered" evidence="1">
    <location>
        <begin position="417"/>
        <end position="469"/>
    </location>
</feature>
<feature type="compositionally biased region" description="Polar residues" evidence="1">
    <location>
        <begin position="417"/>
        <end position="426"/>
    </location>
</feature>
<dbReference type="RefSeq" id="XP_008793670.2">
    <property type="nucleotide sequence ID" value="XM_008795448.4"/>
</dbReference>
<dbReference type="GeneID" id="103709915"/>
<keyword evidence="3" id="KW-1185">Reference proteome</keyword>
<proteinExistence type="predicted"/>
<gene>
    <name evidence="4 5 6" type="primary">LOC103709915</name>
</gene>
<dbReference type="RefSeq" id="XP_008793669.2">
    <property type="nucleotide sequence ID" value="XM_008795447.4"/>
</dbReference>
<feature type="region of interest" description="Disordered" evidence="1">
    <location>
        <begin position="193"/>
        <end position="219"/>
    </location>
</feature>
<evidence type="ECO:0000313" key="3">
    <source>
        <dbReference type="Proteomes" id="UP000228380"/>
    </source>
</evidence>
<evidence type="ECO:0000313" key="5">
    <source>
        <dbReference type="RefSeq" id="XP_008793669.2"/>
    </source>
</evidence>
<organism evidence="3 5">
    <name type="scientific">Phoenix dactylifera</name>
    <name type="common">Date palm</name>
    <dbReference type="NCBI Taxonomy" id="42345"/>
    <lineage>
        <taxon>Eukaryota</taxon>
        <taxon>Viridiplantae</taxon>
        <taxon>Streptophyta</taxon>
        <taxon>Embryophyta</taxon>
        <taxon>Tracheophyta</taxon>
        <taxon>Spermatophyta</taxon>
        <taxon>Magnoliopsida</taxon>
        <taxon>Liliopsida</taxon>
        <taxon>Arecaceae</taxon>
        <taxon>Coryphoideae</taxon>
        <taxon>Phoeniceae</taxon>
        <taxon>Phoenix</taxon>
    </lineage>
</organism>
<accession>A0A8B7C875</accession>
<dbReference type="KEGG" id="pda:103709915"/>
<dbReference type="Pfam" id="PF25896">
    <property type="entry name" value="HTH_AT3G52170"/>
    <property type="match status" value="1"/>
</dbReference>
<evidence type="ECO:0000313" key="6">
    <source>
        <dbReference type="RefSeq" id="XP_008793670.2"/>
    </source>
</evidence>